<keyword evidence="2" id="KW-1133">Transmembrane helix</keyword>
<keyword evidence="2" id="KW-0472">Membrane</keyword>
<organism evidence="3 4">
    <name type="scientific">Vanrija pseudolonga</name>
    <dbReference type="NCBI Taxonomy" id="143232"/>
    <lineage>
        <taxon>Eukaryota</taxon>
        <taxon>Fungi</taxon>
        <taxon>Dikarya</taxon>
        <taxon>Basidiomycota</taxon>
        <taxon>Agaricomycotina</taxon>
        <taxon>Tremellomycetes</taxon>
        <taxon>Trichosporonales</taxon>
        <taxon>Trichosporonaceae</taxon>
        <taxon>Vanrija</taxon>
    </lineage>
</organism>
<evidence type="ECO:0008006" key="5">
    <source>
        <dbReference type="Google" id="ProtNLM"/>
    </source>
</evidence>
<dbReference type="EMBL" id="CP086714">
    <property type="protein sequence ID" value="WOO76886.1"/>
    <property type="molecule type" value="Genomic_DNA"/>
</dbReference>
<feature type="region of interest" description="Disordered" evidence="1">
    <location>
        <begin position="385"/>
        <end position="419"/>
    </location>
</feature>
<protein>
    <recommendedName>
        <fullName evidence="5">Wax synthase domain-containing protein</fullName>
    </recommendedName>
</protein>
<keyword evidence="4" id="KW-1185">Reference proteome</keyword>
<dbReference type="GO" id="GO:0006629">
    <property type="term" value="P:lipid metabolic process"/>
    <property type="evidence" value="ECO:0007669"/>
    <property type="project" value="InterPro"/>
</dbReference>
<evidence type="ECO:0000256" key="1">
    <source>
        <dbReference type="SAM" id="MobiDB-lite"/>
    </source>
</evidence>
<reference evidence="3" key="1">
    <citation type="submission" date="2023-10" db="EMBL/GenBank/DDBJ databases">
        <authorList>
            <person name="Noh H."/>
        </authorList>
    </citation>
    <scope>NUCLEOTIDE SEQUENCE</scope>
    <source>
        <strain evidence="3">DUCC4014</strain>
    </source>
</reference>
<dbReference type="GO" id="GO:0008374">
    <property type="term" value="F:O-acyltransferase activity"/>
    <property type="evidence" value="ECO:0007669"/>
    <property type="project" value="InterPro"/>
</dbReference>
<dbReference type="InterPro" id="IPR044851">
    <property type="entry name" value="Wax_synthase"/>
</dbReference>
<name>A0AAF1BEQ6_9TREE</name>
<dbReference type="GeneID" id="87803757"/>
<feature type="transmembrane region" description="Helical" evidence="2">
    <location>
        <begin position="519"/>
        <end position="541"/>
    </location>
</feature>
<dbReference type="PANTHER" id="PTHR31595">
    <property type="entry name" value="LONG-CHAIN-ALCOHOL O-FATTY-ACYLTRANSFERASE 3-RELATED"/>
    <property type="match status" value="1"/>
</dbReference>
<evidence type="ECO:0000256" key="2">
    <source>
        <dbReference type="SAM" id="Phobius"/>
    </source>
</evidence>
<proteinExistence type="predicted"/>
<dbReference type="AlphaFoldDB" id="A0AAF1BEQ6"/>
<evidence type="ECO:0000313" key="4">
    <source>
        <dbReference type="Proteomes" id="UP000827549"/>
    </source>
</evidence>
<feature type="transmembrane region" description="Helical" evidence="2">
    <location>
        <begin position="236"/>
        <end position="258"/>
    </location>
</feature>
<feature type="transmembrane region" description="Helical" evidence="2">
    <location>
        <begin position="57"/>
        <end position="77"/>
    </location>
</feature>
<dbReference type="Proteomes" id="UP000827549">
    <property type="component" value="Chromosome 1"/>
</dbReference>
<feature type="transmembrane region" description="Helical" evidence="2">
    <location>
        <begin position="25"/>
        <end position="45"/>
    </location>
</feature>
<feature type="transmembrane region" description="Helical" evidence="2">
    <location>
        <begin position="83"/>
        <end position="103"/>
    </location>
</feature>
<gene>
    <name evidence="3" type="ORF">LOC62_01G000499</name>
</gene>
<dbReference type="PANTHER" id="PTHR31595:SF57">
    <property type="entry name" value="OS04G0481900 PROTEIN"/>
    <property type="match status" value="1"/>
</dbReference>
<evidence type="ECO:0000313" key="3">
    <source>
        <dbReference type="EMBL" id="WOO76886.1"/>
    </source>
</evidence>
<accession>A0AAF1BEQ6</accession>
<keyword evidence="2" id="KW-0812">Transmembrane</keyword>
<sequence>MADTTTTTLPWLVALHAALPTPHKYTILEVHAGFGLVALTIAALVPPPTRSVRLMRAALAPLICLGYAYLAWVSILPTPRERWGTAILFVNFILRTLELLVFYPPEEGMYRILPIRVRTGASDTITFAPEPVPEGWTTAKLAWAASLWWSWRGIGWNYSPPLSPSQLQYPYAPGSSRRDYLVRRGLYFLLVHAAEDIASSFMRLGAPAYFLDGTVPYSSLTQFQRGLYSLATVERVWYSLELSHVLMSLVFVAAGGIFGLEGEIFSPWGWPPLFGSIANMWEYPGLAFMWSKAWNQYNRRILQLYAWSGIGEGLLGLLRSGDAVKRPRPRVPKVQAAAKGNGTSNGKAHVNGKANGHGHALLHTNGHVLTESSFSGKGAVNSHTNIIAPPRRDNALPTPPATPLPLATPMESPVPSRRASPALPLAGRSNTHMASNLIKSAIVFAFSGLHHDVGSLVMALDKVRRGEPVRAAQLLSLSPFFMIQPLGLVIEALVSKAWRAYKRRRGYPPSQHASTFERAVGFVWTWLWLGWTAGFFVQGMAESGVWRYWPGTVHWSVVTPVYKWIVG</sequence>
<feature type="transmembrane region" description="Helical" evidence="2">
    <location>
        <begin position="270"/>
        <end position="290"/>
    </location>
</feature>
<dbReference type="RefSeq" id="XP_062622918.1">
    <property type="nucleotide sequence ID" value="XM_062766934.1"/>
</dbReference>